<sequence length="146" mass="14269">MHAMGEMCGWTALVAWCGWLSVIDVRTRRLPNLLTLPGAAVILAVAAVAGHPRAAVTGAVLLAGLYLVAHLVAPAALGGGDVKLAIGLGAVTGVAGAQVWLAAAVGAFALTAAAGVGAPVLGRRVRSLPHGPSMCLATVLALAAGA</sequence>
<dbReference type="Gene3D" id="1.20.120.1220">
    <property type="match status" value="1"/>
</dbReference>
<evidence type="ECO:0000313" key="5">
    <source>
        <dbReference type="Proteomes" id="UP001501183"/>
    </source>
</evidence>
<feature type="transmembrane region" description="Helical" evidence="2">
    <location>
        <begin position="30"/>
        <end position="49"/>
    </location>
</feature>
<name>A0ABP8NSW3_9NOCA</name>
<comment type="caution">
    <text evidence="4">The sequence shown here is derived from an EMBL/GenBank/DDBJ whole genome shotgun (WGS) entry which is preliminary data.</text>
</comment>
<accession>A0ABP8NSW3</accession>
<dbReference type="PANTHER" id="PTHR30487">
    <property type="entry name" value="TYPE 4 PREPILIN-LIKE PROTEINS LEADER PEPTIDE-PROCESSING ENZYME"/>
    <property type="match status" value="1"/>
</dbReference>
<dbReference type="PANTHER" id="PTHR30487:SF0">
    <property type="entry name" value="PREPILIN LEADER PEPTIDASE_N-METHYLTRANSFERASE-RELATED"/>
    <property type="match status" value="1"/>
</dbReference>
<feature type="domain" description="Prepilin type IV endopeptidase peptidase" evidence="3">
    <location>
        <begin position="12"/>
        <end position="105"/>
    </location>
</feature>
<keyword evidence="2" id="KW-0812">Transmembrane</keyword>
<dbReference type="EMBL" id="BAABFB010000017">
    <property type="protein sequence ID" value="GAA4472686.1"/>
    <property type="molecule type" value="Genomic_DNA"/>
</dbReference>
<reference evidence="5" key="1">
    <citation type="journal article" date="2019" name="Int. J. Syst. Evol. Microbiol.">
        <title>The Global Catalogue of Microorganisms (GCM) 10K type strain sequencing project: providing services to taxonomists for standard genome sequencing and annotation.</title>
        <authorList>
            <consortium name="The Broad Institute Genomics Platform"/>
            <consortium name="The Broad Institute Genome Sequencing Center for Infectious Disease"/>
            <person name="Wu L."/>
            <person name="Ma J."/>
        </authorList>
    </citation>
    <scope>NUCLEOTIDE SEQUENCE [LARGE SCALE GENOMIC DNA]</scope>
    <source>
        <strain evidence="5">JCM 32206</strain>
    </source>
</reference>
<proteinExistence type="inferred from homology"/>
<evidence type="ECO:0000313" key="4">
    <source>
        <dbReference type="EMBL" id="GAA4472686.1"/>
    </source>
</evidence>
<dbReference type="Pfam" id="PF01478">
    <property type="entry name" value="Peptidase_A24"/>
    <property type="match status" value="1"/>
</dbReference>
<organism evidence="4 5">
    <name type="scientific">Rhodococcus olei</name>
    <dbReference type="NCBI Taxonomy" id="2161675"/>
    <lineage>
        <taxon>Bacteria</taxon>
        <taxon>Bacillati</taxon>
        <taxon>Actinomycetota</taxon>
        <taxon>Actinomycetes</taxon>
        <taxon>Mycobacteriales</taxon>
        <taxon>Nocardiaceae</taxon>
        <taxon>Rhodococcus</taxon>
    </lineage>
</organism>
<dbReference type="InterPro" id="IPR050882">
    <property type="entry name" value="Prepilin_peptidase/N-MTase"/>
</dbReference>
<keyword evidence="5" id="KW-1185">Reference proteome</keyword>
<evidence type="ECO:0000256" key="1">
    <source>
        <dbReference type="ARBA" id="ARBA00005801"/>
    </source>
</evidence>
<keyword evidence="2" id="KW-1133">Transmembrane helix</keyword>
<feature type="transmembrane region" description="Helical" evidence="2">
    <location>
        <begin position="56"/>
        <end position="77"/>
    </location>
</feature>
<gene>
    <name evidence="4" type="ORF">GCM10023094_05140</name>
</gene>
<evidence type="ECO:0000259" key="3">
    <source>
        <dbReference type="Pfam" id="PF01478"/>
    </source>
</evidence>
<dbReference type="InterPro" id="IPR000045">
    <property type="entry name" value="Prepilin_IV_endopep_pep"/>
</dbReference>
<comment type="similarity">
    <text evidence="1">Belongs to the peptidase A24 family.</text>
</comment>
<keyword evidence="2" id="KW-0472">Membrane</keyword>
<feature type="transmembrane region" description="Helical" evidence="2">
    <location>
        <begin position="97"/>
        <end position="121"/>
    </location>
</feature>
<evidence type="ECO:0000256" key="2">
    <source>
        <dbReference type="SAM" id="Phobius"/>
    </source>
</evidence>
<protein>
    <submittedName>
        <fullName evidence="4">A24 family peptidase</fullName>
    </submittedName>
</protein>
<dbReference type="Proteomes" id="UP001501183">
    <property type="component" value="Unassembled WGS sequence"/>
</dbReference>